<dbReference type="SUPFAM" id="SSF81923">
    <property type="entry name" value="Double Clp-N motif"/>
    <property type="match status" value="2"/>
</dbReference>
<name>A0ABN2NMC0_9PSEU</name>
<evidence type="ECO:0000256" key="1">
    <source>
        <dbReference type="PROSITE-ProRule" id="PRU01251"/>
    </source>
</evidence>
<evidence type="ECO:0000313" key="4">
    <source>
        <dbReference type="Proteomes" id="UP001500449"/>
    </source>
</evidence>
<dbReference type="Gene3D" id="1.10.1780.10">
    <property type="entry name" value="Clp, N-terminal domain"/>
    <property type="match status" value="2"/>
</dbReference>
<dbReference type="GO" id="GO:0006508">
    <property type="term" value="P:proteolysis"/>
    <property type="evidence" value="ECO:0007669"/>
    <property type="project" value="UniProtKB-KW"/>
</dbReference>
<keyword evidence="1" id="KW-0677">Repeat</keyword>
<dbReference type="Pfam" id="PF02861">
    <property type="entry name" value="Clp_N"/>
    <property type="match status" value="2"/>
</dbReference>
<accession>A0ABN2NMC0</accession>
<evidence type="ECO:0000259" key="2">
    <source>
        <dbReference type="PROSITE" id="PS51903"/>
    </source>
</evidence>
<reference evidence="3 4" key="1">
    <citation type="journal article" date="2019" name="Int. J. Syst. Evol. Microbiol.">
        <title>The Global Catalogue of Microorganisms (GCM) 10K type strain sequencing project: providing services to taxonomists for standard genome sequencing and annotation.</title>
        <authorList>
            <consortium name="The Broad Institute Genomics Platform"/>
            <consortium name="The Broad Institute Genome Sequencing Center for Infectious Disease"/>
            <person name="Wu L."/>
            <person name="Ma J."/>
        </authorList>
    </citation>
    <scope>NUCLEOTIDE SEQUENCE [LARGE SCALE GENOMIC DNA]</scope>
    <source>
        <strain evidence="3 4">JCM 16009</strain>
    </source>
</reference>
<keyword evidence="3" id="KW-0645">Protease</keyword>
<dbReference type="EMBL" id="BAAAQK010000027">
    <property type="protein sequence ID" value="GAA1874256.1"/>
    <property type="molecule type" value="Genomic_DNA"/>
</dbReference>
<dbReference type="Proteomes" id="UP001500449">
    <property type="component" value="Unassembled WGS sequence"/>
</dbReference>
<comment type="caution">
    <text evidence="3">The sequence shown here is derived from an EMBL/GenBank/DDBJ whole genome shotgun (WGS) entry which is preliminary data.</text>
</comment>
<feature type="domain" description="Clp R" evidence="2">
    <location>
        <begin position="2"/>
        <end position="184"/>
    </location>
</feature>
<sequence length="187" mass="20006">MFEKFTVSARRVVVLAQEDARERKQDHIRSENLLISLYAAPPGATAPALLGAAGLAQADVESEVERIIRDERSPDAAKLKALGIDLEEVRRAAEENFGPGALERTRAGKQRRLMGHIPFDAASKKALELALREALALKHKHIGSEHVLLGLLAADGGAAHHIMTARGLTLESMRAAVAEAVAGEEGA</sequence>
<protein>
    <submittedName>
        <fullName evidence="3">Clp protease N-terminal domain-containing protein</fullName>
    </submittedName>
</protein>
<dbReference type="InterPro" id="IPR004176">
    <property type="entry name" value="Clp_R_N"/>
</dbReference>
<dbReference type="PROSITE" id="PS51903">
    <property type="entry name" value="CLP_R"/>
    <property type="match status" value="1"/>
</dbReference>
<gene>
    <name evidence="3" type="ORF">GCM10009836_64180</name>
</gene>
<dbReference type="GO" id="GO:0008233">
    <property type="term" value="F:peptidase activity"/>
    <property type="evidence" value="ECO:0007669"/>
    <property type="project" value="UniProtKB-KW"/>
</dbReference>
<proteinExistence type="predicted"/>
<evidence type="ECO:0000313" key="3">
    <source>
        <dbReference type="EMBL" id="GAA1874256.1"/>
    </source>
</evidence>
<dbReference type="InterPro" id="IPR036628">
    <property type="entry name" value="Clp_N_dom_sf"/>
</dbReference>
<organism evidence="3 4">
    <name type="scientific">Pseudonocardia ailaonensis</name>
    <dbReference type="NCBI Taxonomy" id="367279"/>
    <lineage>
        <taxon>Bacteria</taxon>
        <taxon>Bacillati</taxon>
        <taxon>Actinomycetota</taxon>
        <taxon>Actinomycetes</taxon>
        <taxon>Pseudonocardiales</taxon>
        <taxon>Pseudonocardiaceae</taxon>
        <taxon>Pseudonocardia</taxon>
    </lineage>
</organism>
<keyword evidence="3" id="KW-0378">Hydrolase</keyword>
<dbReference type="RefSeq" id="WP_344425817.1">
    <property type="nucleotide sequence ID" value="NZ_BAAAQK010000027.1"/>
</dbReference>
<keyword evidence="4" id="KW-1185">Reference proteome</keyword>